<dbReference type="InParanoid" id="F0Y2Q3"/>
<feature type="non-terminal residue" evidence="3">
    <location>
        <position position="1"/>
    </location>
</feature>
<dbReference type="Pfam" id="PF04628">
    <property type="entry name" value="Sedlin_N"/>
    <property type="match status" value="1"/>
</dbReference>
<accession>F0Y2Q3</accession>
<dbReference type="OrthoDB" id="10258445at2759"/>
<evidence type="ECO:0000256" key="1">
    <source>
        <dbReference type="ARBA" id="ARBA00006626"/>
    </source>
</evidence>
<dbReference type="PANTHER" id="PTHR12403">
    <property type="entry name" value="TRAFFICKING PROTEIN PARTICLE COMPLEX SUBUNIT 2"/>
    <property type="match status" value="1"/>
</dbReference>
<gene>
    <name evidence="3" type="ORF">AURANDRAFT_16804</name>
</gene>
<reference evidence="3 4" key="1">
    <citation type="journal article" date="2011" name="Proc. Natl. Acad. Sci. U.S.A.">
        <title>Niche of harmful alga Aureococcus anophagefferens revealed through ecogenomics.</title>
        <authorList>
            <person name="Gobler C.J."/>
            <person name="Berry D.L."/>
            <person name="Dyhrman S.T."/>
            <person name="Wilhelm S.W."/>
            <person name="Salamov A."/>
            <person name="Lobanov A.V."/>
            <person name="Zhang Y."/>
            <person name="Collier J.L."/>
            <person name="Wurch L.L."/>
            <person name="Kustka A.B."/>
            <person name="Dill B.D."/>
            <person name="Shah M."/>
            <person name="VerBerkmoes N.C."/>
            <person name="Kuo A."/>
            <person name="Terry A."/>
            <person name="Pangilinan J."/>
            <person name="Lindquist E.A."/>
            <person name="Lucas S."/>
            <person name="Paulsen I.T."/>
            <person name="Hattenrath-Lehmann T.K."/>
            <person name="Talmage S.C."/>
            <person name="Walker E.A."/>
            <person name="Koch F."/>
            <person name="Burson A.M."/>
            <person name="Marcoval M.A."/>
            <person name="Tang Y.Z."/>
            <person name="Lecleir G.R."/>
            <person name="Coyne K.J."/>
            <person name="Berg G.M."/>
            <person name="Bertrand E.M."/>
            <person name="Saito M.A."/>
            <person name="Gladyshev V.N."/>
            <person name="Grigoriev I.V."/>
        </authorList>
    </citation>
    <scope>NUCLEOTIDE SEQUENCE [LARGE SCALE GENOMIC DNA]</scope>
    <source>
        <strain evidence="4">CCMP 1984</strain>
    </source>
</reference>
<dbReference type="GO" id="GO:0006888">
    <property type="term" value="P:endoplasmic reticulum to Golgi vesicle-mediated transport"/>
    <property type="evidence" value="ECO:0007669"/>
    <property type="project" value="InterPro"/>
</dbReference>
<evidence type="ECO:0000256" key="2">
    <source>
        <dbReference type="ARBA" id="ARBA00024408"/>
    </source>
</evidence>
<comment type="similarity">
    <text evidence="1">Belongs to the TRAPP small subunits family. Sedlin subfamily.</text>
</comment>
<organism evidence="4">
    <name type="scientific">Aureococcus anophagefferens</name>
    <name type="common">Harmful bloom alga</name>
    <dbReference type="NCBI Taxonomy" id="44056"/>
    <lineage>
        <taxon>Eukaryota</taxon>
        <taxon>Sar</taxon>
        <taxon>Stramenopiles</taxon>
        <taxon>Ochrophyta</taxon>
        <taxon>Pelagophyceae</taxon>
        <taxon>Pelagomonadales</taxon>
        <taxon>Pelagomonadaceae</taxon>
        <taxon>Aureococcus</taxon>
    </lineage>
</organism>
<dbReference type="eggNOG" id="KOG3444">
    <property type="taxonomic scope" value="Eukaryota"/>
</dbReference>
<keyword evidence="4" id="KW-1185">Reference proteome</keyword>
<dbReference type="InterPro" id="IPR006722">
    <property type="entry name" value="Sedlin"/>
</dbReference>
<dbReference type="AlphaFoldDB" id="F0Y2Q3"/>
<evidence type="ECO:0000313" key="3">
    <source>
        <dbReference type="EMBL" id="EGB10740.1"/>
    </source>
</evidence>
<proteinExistence type="inferred from homology"/>
<dbReference type="OMA" id="FHYIVHC"/>
<dbReference type="Gene3D" id="3.30.450.70">
    <property type="match status" value="1"/>
</dbReference>
<dbReference type="GeneID" id="20218721"/>
<dbReference type="CDD" id="cd14854">
    <property type="entry name" value="TRAPPC2L"/>
    <property type="match status" value="1"/>
</dbReference>
<dbReference type="EMBL" id="GL833123">
    <property type="protein sequence ID" value="EGB10740.1"/>
    <property type="molecule type" value="Genomic_DNA"/>
</dbReference>
<dbReference type="Proteomes" id="UP000002729">
    <property type="component" value="Unassembled WGS sequence"/>
</dbReference>
<dbReference type="GO" id="GO:0005737">
    <property type="term" value="C:cytoplasm"/>
    <property type="evidence" value="ECO:0007669"/>
    <property type="project" value="GOC"/>
</dbReference>
<dbReference type="FunCoup" id="F0Y2Q3">
    <property type="interactions" value="16"/>
</dbReference>
<dbReference type="InterPro" id="IPR044760">
    <property type="entry name" value="TRAPPC2L"/>
</dbReference>
<name>F0Y2Q3_AURAN</name>
<dbReference type="InterPro" id="IPR011012">
    <property type="entry name" value="Longin-like_dom_sf"/>
</dbReference>
<dbReference type="SUPFAM" id="SSF64356">
    <property type="entry name" value="SNARE-like"/>
    <property type="match status" value="1"/>
</dbReference>
<evidence type="ECO:0000313" key="4">
    <source>
        <dbReference type="Proteomes" id="UP000002729"/>
    </source>
</evidence>
<feature type="non-terminal residue" evidence="3">
    <location>
        <position position="111"/>
    </location>
</feature>
<dbReference type="RefSeq" id="XP_009034329.1">
    <property type="nucleotide sequence ID" value="XM_009036081.1"/>
</dbReference>
<dbReference type="KEGG" id="aaf:AURANDRAFT_16804"/>
<protein>
    <recommendedName>
        <fullName evidence="2">Trafficking protein particle complex subunit 2-like protein</fullName>
    </recommendedName>
</protein>
<sequence>FCVIGKQNEPLYFATYDEYGDKGLYFQSLVFCSLDIVDECVSMKKRQQDMYLGFLCPVDEFQIYGYTTNTNVKFIAVIDDRKRPVEEEWRAFFAKCHGAYAEYLRNPFHAI</sequence>